<dbReference type="AlphaFoldDB" id="A0A931BPI2"/>
<evidence type="ECO:0000313" key="3">
    <source>
        <dbReference type="Proteomes" id="UP000599312"/>
    </source>
</evidence>
<keyword evidence="3" id="KW-1185">Reference proteome</keyword>
<comment type="caution">
    <text evidence="2">The sequence shown here is derived from an EMBL/GenBank/DDBJ whole genome shotgun (WGS) entry which is preliminary data.</text>
</comment>
<feature type="region of interest" description="Disordered" evidence="1">
    <location>
        <begin position="1"/>
        <end position="31"/>
    </location>
</feature>
<evidence type="ECO:0000313" key="2">
    <source>
        <dbReference type="EMBL" id="MBF9232364.1"/>
    </source>
</evidence>
<protein>
    <submittedName>
        <fullName evidence="2">Uncharacterized protein</fullName>
    </submittedName>
</protein>
<accession>A0A931BPI2</accession>
<evidence type="ECO:0000256" key="1">
    <source>
        <dbReference type="SAM" id="MobiDB-lite"/>
    </source>
</evidence>
<feature type="compositionally biased region" description="Basic and acidic residues" evidence="1">
    <location>
        <begin position="1"/>
        <end position="23"/>
    </location>
</feature>
<sequence length="98" mass="10711">MIQELRDEDLHIVSGGKGKEDAGTKGSQTGLDMTWANAPGYSCTGPFLPCGSSVEAWMDWMKTFCPGASEWSQADLRKEAIETKRDVDKVRTCPVPVC</sequence>
<dbReference type="EMBL" id="JADQDO010000001">
    <property type="protein sequence ID" value="MBF9232364.1"/>
    <property type="molecule type" value="Genomic_DNA"/>
</dbReference>
<organism evidence="2 3">
    <name type="scientific">Microvirga alba</name>
    <dbReference type="NCBI Taxonomy" id="2791025"/>
    <lineage>
        <taxon>Bacteria</taxon>
        <taxon>Pseudomonadati</taxon>
        <taxon>Pseudomonadota</taxon>
        <taxon>Alphaproteobacteria</taxon>
        <taxon>Hyphomicrobiales</taxon>
        <taxon>Methylobacteriaceae</taxon>
        <taxon>Microvirga</taxon>
    </lineage>
</organism>
<gene>
    <name evidence="2" type="ORF">I2H38_03110</name>
</gene>
<proteinExistence type="predicted"/>
<name>A0A931BPI2_9HYPH</name>
<dbReference type="RefSeq" id="WP_196270322.1">
    <property type="nucleotide sequence ID" value="NZ_JADQDO010000001.1"/>
</dbReference>
<reference evidence="2" key="1">
    <citation type="submission" date="2020-11" db="EMBL/GenBank/DDBJ databases">
        <authorList>
            <person name="Kim M.K."/>
        </authorList>
    </citation>
    <scope>NUCLEOTIDE SEQUENCE</scope>
    <source>
        <strain evidence="2">BT350</strain>
    </source>
</reference>
<dbReference type="Proteomes" id="UP000599312">
    <property type="component" value="Unassembled WGS sequence"/>
</dbReference>